<name>A0A0D5NLA9_9BACL</name>
<protein>
    <recommendedName>
        <fullName evidence="2">CAAX prenyl protease 2/Lysostaphin resistance protein A-like domain-containing protein</fullName>
    </recommendedName>
</protein>
<evidence type="ECO:0000259" key="2">
    <source>
        <dbReference type="Pfam" id="PF02517"/>
    </source>
</evidence>
<reference evidence="3 4" key="1">
    <citation type="journal article" date="2015" name="J. Biotechnol.">
        <title>Complete genome sequence of Paenibacillus beijingensis 7188(T) (=DSM 24997(T)), a novel rhizobacterium from jujube garden soil.</title>
        <authorList>
            <person name="Kwak Y."/>
            <person name="Shin J.H."/>
        </authorList>
    </citation>
    <scope>NUCLEOTIDE SEQUENCE [LARGE SCALE GENOMIC DNA]</scope>
    <source>
        <strain evidence="3 4">DSM 24997</strain>
    </source>
</reference>
<gene>
    <name evidence="3" type="ORF">VN24_16070</name>
</gene>
<feature type="transmembrane region" description="Helical" evidence="1">
    <location>
        <begin position="266"/>
        <end position="283"/>
    </location>
</feature>
<feature type="transmembrane region" description="Helical" evidence="1">
    <location>
        <begin position="508"/>
        <end position="525"/>
    </location>
</feature>
<keyword evidence="1" id="KW-1133">Transmembrane helix</keyword>
<keyword evidence="4" id="KW-1185">Reference proteome</keyword>
<reference evidence="4" key="2">
    <citation type="submission" date="2015-03" db="EMBL/GenBank/DDBJ databases">
        <title>Genome sequence of Paenibacillus beijingensis strain DSM 24997T.</title>
        <authorList>
            <person name="Kwak Y."/>
            <person name="Shin J.-H."/>
        </authorList>
    </citation>
    <scope>NUCLEOTIDE SEQUENCE [LARGE SCALE GENOMIC DNA]</scope>
    <source>
        <strain evidence="4">DSM 24997</strain>
    </source>
</reference>
<proteinExistence type="predicted"/>
<organism evidence="3 4">
    <name type="scientific">Paenibacillus beijingensis</name>
    <dbReference type="NCBI Taxonomy" id="1126833"/>
    <lineage>
        <taxon>Bacteria</taxon>
        <taxon>Bacillati</taxon>
        <taxon>Bacillota</taxon>
        <taxon>Bacilli</taxon>
        <taxon>Bacillales</taxon>
        <taxon>Paenibacillaceae</taxon>
        <taxon>Paenibacillus</taxon>
    </lineage>
</organism>
<dbReference type="Proteomes" id="UP000032633">
    <property type="component" value="Chromosome"/>
</dbReference>
<accession>A0A0D5NLA9</accession>
<keyword evidence="1" id="KW-0812">Transmembrane</keyword>
<sequence>MQHNRLQADIKRYFWIGIIGAILFVLIQILPSTADSFFTGTTGKTISKSSAELKAAAFAGLQFGQAVVRTHAVYQSDSVFYGYLSREGLLDDFAEKYEDRFPTDTFQIAAELGNGETAYIYIHMTKGTVVGWHLFALERNTNTTLTGSKLLRAARSEALNRGFTASELEIAEAGGDPSVQVLKPKDGMIGQAKLQLHIRAQQTASGSVLVTRYEPVFNVPSEYVAYVKRQDRLADLLSIGGSLLLSAVLFILAIVYAALYRKHTSFKRGWLISAIFLAFYVVNNLNMMDGIRASMGESLNAELYAIIAVTVTMGITLLLGASCYFSLVAGDGLWRAMGRSLWPRAGESDYGSVVWNSMKLAYIFAFIVMGLQSVVLIVLQQTTGAWSTTDVTQSTYNFAYPFLLPLLAWCAAIQEEAVYRLFGIGLMRKWLRSPFVASLIPTVIWALGHVTYPIYPSTTRLIEVTLLGLLFSFIFLRYGFITAVFTHAIMDSVLMSSSLFFLGSVRDIIAGIVYILAPVGVAWLLRKYSGSRTGSPTIA</sequence>
<feature type="domain" description="CAAX prenyl protease 2/Lysostaphin resistance protein A-like" evidence="2">
    <location>
        <begin position="401"/>
        <end position="492"/>
    </location>
</feature>
<evidence type="ECO:0000256" key="1">
    <source>
        <dbReference type="SAM" id="Phobius"/>
    </source>
</evidence>
<feature type="transmembrane region" description="Helical" evidence="1">
    <location>
        <begin position="303"/>
        <end position="329"/>
    </location>
</feature>
<feature type="transmembrane region" description="Helical" evidence="1">
    <location>
        <begin position="360"/>
        <end position="379"/>
    </location>
</feature>
<dbReference type="Pfam" id="PF02517">
    <property type="entry name" value="Rce1-like"/>
    <property type="match status" value="1"/>
</dbReference>
<evidence type="ECO:0000313" key="4">
    <source>
        <dbReference type="Proteomes" id="UP000032633"/>
    </source>
</evidence>
<dbReference type="EMBL" id="CP011058">
    <property type="protein sequence ID" value="AJY75787.1"/>
    <property type="molecule type" value="Genomic_DNA"/>
</dbReference>
<dbReference type="PATRIC" id="fig|1126833.4.peg.3520"/>
<dbReference type="HOGENOM" id="CLU_486472_0_0_9"/>
<feature type="transmembrane region" description="Helical" evidence="1">
    <location>
        <begin position="236"/>
        <end position="259"/>
    </location>
</feature>
<feature type="transmembrane region" description="Helical" evidence="1">
    <location>
        <begin position="12"/>
        <end position="30"/>
    </location>
</feature>
<feature type="transmembrane region" description="Helical" evidence="1">
    <location>
        <begin position="461"/>
        <end position="478"/>
    </location>
</feature>
<feature type="transmembrane region" description="Helical" evidence="1">
    <location>
        <begin position="434"/>
        <end position="455"/>
    </location>
</feature>
<dbReference type="RefSeq" id="WP_045671215.1">
    <property type="nucleotide sequence ID" value="NZ_CP011058.1"/>
</dbReference>
<dbReference type="OrthoDB" id="2675631at2"/>
<keyword evidence="1" id="KW-0472">Membrane</keyword>
<dbReference type="GO" id="GO:0080120">
    <property type="term" value="P:CAAX-box protein maturation"/>
    <property type="evidence" value="ECO:0007669"/>
    <property type="project" value="UniProtKB-ARBA"/>
</dbReference>
<dbReference type="STRING" id="1126833.VN24_16070"/>
<dbReference type="GO" id="GO:0004175">
    <property type="term" value="F:endopeptidase activity"/>
    <property type="evidence" value="ECO:0007669"/>
    <property type="project" value="UniProtKB-ARBA"/>
</dbReference>
<dbReference type="AlphaFoldDB" id="A0A0D5NLA9"/>
<dbReference type="InterPro" id="IPR003675">
    <property type="entry name" value="Rce1/LyrA-like_dom"/>
</dbReference>
<dbReference type="KEGG" id="pbj:VN24_16070"/>
<evidence type="ECO:0000313" key="3">
    <source>
        <dbReference type="EMBL" id="AJY75787.1"/>
    </source>
</evidence>